<evidence type="ECO:0000259" key="3">
    <source>
        <dbReference type="Pfam" id="PF17648"/>
    </source>
</evidence>
<dbReference type="InterPro" id="IPR048273">
    <property type="entry name" value="Luciferase"/>
</dbReference>
<dbReference type="AlphaFoldDB" id="A0A2T3AME2"/>
<keyword evidence="2" id="KW-0472">Membrane</keyword>
<name>A0A2T3AME2_9PEZI</name>
<dbReference type="InterPro" id="IPR040841">
    <property type="entry name" value="Luciferase_dom"/>
</dbReference>
<reference evidence="4 5" key="1">
    <citation type="journal article" date="2018" name="Mycol. Prog.">
        <title>Coniella lustricola, a new species from submerged detritus.</title>
        <authorList>
            <person name="Raudabaugh D.B."/>
            <person name="Iturriaga T."/>
            <person name="Carver A."/>
            <person name="Mondo S."/>
            <person name="Pangilinan J."/>
            <person name="Lipzen A."/>
            <person name="He G."/>
            <person name="Amirebrahimi M."/>
            <person name="Grigoriev I.V."/>
            <person name="Miller A.N."/>
        </authorList>
    </citation>
    <scope>NUCLEOTIDE SEQUENCE [LARGE SCALE GENOMIC DNA]</scope>
    <source>
        <strain evidence="4 5">B22-T-1</strain>
    </source>
</reference>
<organism evidence="4 5">
    <name type="scientific">Coniella lustricola</name>
    <dbReference type="NCBI Taxonomy" id="2025994"/>
    <lineage>
        <taxon>Eukaryota</taxon>
        <taxon>Fungi</taxon>
        <taxon>Dikarya</taxon>
        <taxon>Ascomycota</taxon>
        <taxon>Pezizomycotina</taxon>
        <taxon>Sordariomycetes</taxon>
        <taxon>Sordariomycetidae</taxon>
        <taxon>Diaporthales</taxon>
        <taxon>Schizoparmaceae</taxon>
        <taxon>Coniella</taxon>
    </lineage>
</organism>
<dbReference type="InParanoid" id="A0A2T3AME2"/>
<evidence type="ECO:0000256" key="2">
    <source>
        <dbReference type="SAM" id="Phobius"/>
    </source>
</evidence>
<sequence>MALNMLIRQDPFSMTLDANALLAGSLFLIMGMHFVPRFLFESSILAVPLFLLIRNDYQNFLRLGPGGTPATLAGYARLAWFRLFVLRDPFSPPVHSSSSSSSSCSPASPSTTISRPASGILPCQNLPYRPGPRPTVAGIAPQRQLNQHGSAAAFTALRATLSHLATTQPHKFGTATSCLEKHGFALFARHPVSEHVCGNGEVCHIHNSDRSMHMNLHPDDIAEVLLKGWAERHPLAFATAHKWWLPRSPLPETFVLVYSPRDESDLRVVCKIVEAAIWYTMEERVDIESLMFQSQS</sequence>
<keyword evidence="2" id="KW-1133">Transmembrane helix</keyword>
<keyword evidence="2" id="KW-0812">Transmembrane</keyword>
<evidence type="ECO:0000313" key="4">
    <source>
        <dbReference type="EMBL" id="PSS03564.1"/>
    </source>
</evidence>
<feature type="domain" description="Luciferase" evidence="3">
    <location>
        <begin position="200"/>
        <end position="276"/>
    </location>
</feature>
<dbReference type="PANTHER" id="PTHR38695">
    <property type="entry name" value="AMINO ACID PERMEASE_ SLC12A DOMAIN-CONTAINING PROTEIN"/>
    <property type="match status" value="1"/>
</dbReference>
<dbReference type="Proteomes" id="UP000241462">
    <property type="component" value="Unassembled WGS sequence"/>
</dbReference>
<feature type="compositionally biased region" description="Low complexity" evidence="1">
    <location>
        <begin position="93"/>
        <end position="110"/>
    </location>
</feature>
<dbReference type="EMBL" id="KZ678374">
    <property type="protein sequence ID" value="PSS03564.1"/>
    <property type="molecule type" value="Genomic_DNA"/>
</dbReference>
<dbReference type="STRING" id="2025994.A0A2T3AME2"/>
<dbReference type="Pfam" id="PF17648">
    <property type="entry name" value="Luciferase"/>
    <property type="match status" value="1"/>
</dbReference>
<protein>
    <recommendedName>
        <fullName evidence="3">Luciferase domain-containing protein</fullName>
    </recommendedName>
</protein>
<evidence type="ECO:0000256" key="1">
    <source>
        <dbReference type="SAM" id="MobiDB-lite"/>
    </source>
</evidence>
<proteinExistence type="predicted"/>
<keyword evidence="5" id="KW-1185">Reference proteome</keyword>
<dbReference type="OrthoDB" id="9987011at2759"/>
<accession>A0A2T3AME2</accession>
<dbReference type="PANTHER" id="PTHR38695:SF1">
    <property type="entry name" value="AMINO ACID PERMEASE_ SLC12A DOMAIN-CONTAINING PROTEIN"/>
    <property type="match status" value="1"/>
</dbReference>
<gene>
    <name evidence="4" type="ORF">BD289DRAFT_457744</name>
</gene>
<feature type="transmembrane region" description="Helical" evidence="2">
    <location>
        <begin position="20"/>
        <end position="53"/>
    </location>
</feature>
<evidence type="ECO:0000313" key="5">
    <source>
        <dbReference type="Proteomes" id="UP000241462"/>
    </source>
</evidence>
<feature type="region of interest" description="Disordered" evidence="1">
    <location>
        <begin position="93"/>
        <end position="119"/>
    </location>
</feature>